<dbReference type="EMBL" id="DTDH01000168">
    <property type="protein sequence ID" value="HGT98980.1"/>
    <property type="molecule type" value="Genomic_DNA"/>
</dbReference>
<comment type="catalytic activity">
    <reaction evidence="1">
        <text>Hydrolysis of terminal non-reducing alpha-L-arabinofuranoside residues in alpha-L-arabinosides.</text>
        <dbReference type="EC" id="3.2.1.55"/>
    </reaction>
</comment>
<dbReference type="GO" id="GO:0046556">
    <property type="term" value="F:alpha-L-arabinofuranosidase activity"/>
    <property type="evidence" value="ECO:0007669"/>
    <property type="project" value="UniProtKB-EC"/>
</dbReference>
<reference evidence="9" key="1">
    <citation type="journal article" date="2020" name="mSystems">
        <title>Genome- and Community-Level Interaction Insights into Carbon Utilization and Element Cycling Functions of Hydrothermarchaeota in Hydrothermal Sediment.</title>
        <authorList>
            <person name="Zhou Z."/>
            <person name="Liu Y."/>
            <person name="Xu W."/>
            <person name="Pan J."/>
            <person name="Luo Z.H."/>
            <person name="Li M."/>
        </authorList>
    </citation>
    <scope>NUCLEOTIDE SEQUENCE [LARGE SCALE GENOMIC DNA]</scope>
    <source>
        <strain evidence="8">SpSt-629</strain>
        <strain evidence="9">SpSt-688</strain>
    </source>
</reference>
<organism evidence="9">
    <name type="scientific">Ignisphaera aggregans</name>
    <dbReference type="NCBI Taxonomy" id="334771"/>
    <lineage>
        <taxon>Archaea</taxon>
        <taxon>Thermoproteota</taxon>
        <taxon>Thermoprotei</taxon>
        <taxon>Desulfurococcales</taxon>
        <taxon>Desulfurococcaceae</taxon>
        <taxon>Ignisphaera</taxon>
    </lineage>
</organism>
<evidence type="ECO:0000313" key="9">
    <source>
        <dbReference type="EMBL" id="HGT98980.1"/>
    </source>
</evidence>
<sequence length="484" mass="56260">MKNIKAHVYVDTSSVIAHLDKRIYGQFIEHVGRCIYGGIWVGEKSSIPNLNGYRLDVLNAVREIKSPIVRWPGGNFASQYHWMDGIGPREQRPKKFDLAWGLVEPNEFGTDEYIEWIRLLGAEPYITVNAGNGTPEEAAAWVEYCNSNRDTYYASLRKRYGHKEPYNVKLWAIGNELNGWWQVGFCRDDEECGWRTVEFADHMRRVDPSIKLVAVGVDYDPEWNIDMIRIAGNYMDYLSIHTYIFRERQGKTYEDFVAWPIYIEENLKHIYYTIEQTRYKYGIKKKIKMVFDEWNVWYPEAQSPYLEQITSMKDAIFTALILNVLQRLSDIVPIACFAQTVNVLSLILTKDDKILLTPQYYVFKLYTEVTEGKIISVSAFSQSYRSNELDRNVQYIDASAIYNNNTVYLFMVNRHPEEEADVELHIGSFAPSVVKHKYIAGQSIDDRNTFETLTNVVIEEKNYSITSTRTIKLKPHSVNLLILA</sequence>
<evidence type="ECO:0000259" key="7">
    <source>
        <dbReference type="SMART" id="SM00813"/>
    </source>
</evidence>
<keyword evidence="5" id="KW-0119">Carbohydrate metabolism</keyword>
<dbReference type="SMART" id="SM00813">
    <property type="entry name" value="Alpha-L-AF_C"/>
    <property type="match status" value="1"/>
</dbReference>
<comment type="similarity">
    <text evidence="2">Belongs to the glycosyl hydrolase 51 family.</text>
</comment>
<dbReference type="PANTHER" id="PTHR43576:SF3">
    <property type="entry name" value="ALPHA-L-ARABINOFURANOSIDASE C"/>
    <property type="match status" value="1"/>
</dbReference>
<dbReference type="EC" id="3.2.1.55" evidence="3"/>
<accession>A0A7J3MZW0</accession>
<keyword evidence="4" id="KW-0378">Hydrolase</keyword>
<dbReference type="EMBL" id="DTAU01000140">
    <property type="protein sequence ID" value="HFQ79491.1"/>
    <property type="molecule type" value="Genomic_DNA"/>
</dbReference>
<name>A0A7J3MZW0_9CREN</name>
<dbReference type="Pfam" id="PF06964">
    <property type="entry name" value="Alpha-L-AF_C"/>
    <property type="match status" value="1"/>
</dbReference>
<dbReference type="InterPro" id="IPR010720">
    <property type="entry name" value="Alpha-L-AF_C"/>
</dbReference>
<keyword evidence="6" id="KW-0326">Glycosidase</keyword>
<evidence type="ECO:0000256" key="4">
    <source>
        <dbReference type="ARBA" id="ARBA00022801"/>
    </source>
</evidence>
<dbReference type="InterPro" id="IPR013780">
    <property type="entry name" value="Glyco_hydro_b"/>
</dbReference>
<gene>
    <name evidence="8" type="ORF">ENT99_07350</name>
    <name evidence="9" type="ORF">ENU64_06080</name>
</gene>
<evidence type="ECO:0000256" key="5">
    <source>
        <dbReference type="ARBA" id="ARBA00023277"/>
    </source>
</evidence>
<dbReference type="Gene3D" id="2.60.40.1180">
    <property type="entry name" value="Golgi alpha-mannosidase II"/>
    <property type="match status" value="1"/>
</dbReference>
<dbReference type="InterPro" id="IPR055235">
    <property type="entry name" value="ASD1_cat"/>
</dbReference>
<evidence type="ECO:0000256" key="6">
    <source>
        <dbReference type="ARBA" id="ARBA00023295"/>
    </source>
</evidence>
<dbReference type="GO" id="GO:0000272">
    <property type="term" value="P:polysaccharide catabolic process"/>
    <property type="evidence" value="ECO:0007669"/>
    <property type="project" value="TreeGrafter"/>
</dbReference>
<evidence type="ECO:0000313" key="8">
    <source>
        <dbReference type="EMBL" id="HFQ79491.1"/>
    </source>
</evidence>
<dbReference type="GO" id="GO:0046373">
    <property type="term" value="P:L-arabinose metabolic process"/>
    <property type="evidence" value="ECO:0007669"/>
    <property type="project" value="InterPro"/>
</dbReference>
<evidence type="ECO:0000256" key="2">
    <source>
        <dbReference type="ARBA" id="ARBA00007186"/>
    </source>
</evidence>
<evidence type="ECO:0000256" key="3">
    <source>
        <dbReference type="ARBA" id="ARBA00012670"/>
    </source>
</evidence>
<dbReference type="Gene3D" id="3.20.20.80">
    <property type="entry name" value="Glycosidases"/>
    <property type="match status" value="1"/>
</dbReference>
<proteinExistence type="inferred from homology"/>
<dbReference type="SUPFAM" id="SSF51011">
    <property type="entry name" value="Glycosyl hydrolase domain"/>
    <property type="match status" value="1"/>
</dbReference>
<dbReference type="InterPro" id="IPR017853">
    <property type="entry name" value="GH"/>
</dbReference>
<feature type="domain" description="Alpha-L-arabinofuranosidase C-terminal" evidence="7">
    <location>
        <begin position="292"/>
        <end position="477"/>
    </location>
</feature>
<dbReference type="SUPFAM" id="SSF51445">
    <property type="entry name" value="(Trans)glycosidases"/>
    <property type="match status" value="1"/>
</dbReference>
<evidence type="ECO:0000256" key="1">
    <source>
        <dbReference type="ARBA" id="ARBA00001462"/>
    </source>
</evidence>
<protein>
    <recommendedName>
        <fullName evidence="3">non-reducing end alpha-L-arabinofuranosidase</fullName>
        <ecNumber evidence="3">3.2.1.55</ecNumber>
    </recommendedName>
</protein>
<dbReference type="AlphaFoldDB" id="A0A7J3MZW0"/>
<comment type="caution">
    <text evidence="9">The sequence shown here is derived from an EMBL/GenBank/DDBJ whole genome shotgun (WGS) entry which is preliminary data.</text>
</comment>
<dbReference type="PANTHER" id="PTHR43576">
    <property type="entry name" value="ALPHA-L-ARABINOFURANOSIDASE C-RELATED"/>
    <property type="match status" value="1"/>
</dbReference>
<dbReference type="Pfam" id="PF22848">
    <property type="entry name" value="ASD1_dom"/>
    <property type="match status" value="1"/>
</dbReference>